<dbReference type="InterPro" id="IPR011066">
    <property type="entry name" value="MscS_channel_C_sf"/>
</dbReference>
<dbReference type="STRING" id="45065.Lgee_1458"/>
<dbReference type="InterPro" id="IPR006686">
    <property type="entry name" value="MscS_channel_CS"/>
</dbReference>
<evidence type="ECO:0000256" key="3">
    <source>
        <dbReference type="ARBA" id="ARBA00022475"/>
    </source>
</evidence>
<keyword evidence="7" id="KW-0407">Ion channel</keyword>
<gene>
    <name evidence="8" type="ORF">Lgee_1458</name>
</gene>
<comment type="similarity">
    <text evidence="2 7">Belongs to the MscS (TC 1.A.23) family.</text>
</comment>
<evidence type="ECO:0000256" key="1">
    <source>
        <dbReference type="ARBA" id="ARBA00004651"/>
    </source>
</evidence>
<proteinExistence type="inferred from homology"/>
<keyword evidence="4 7" id="KW-0812">Transmembrane</keyword>
<dbReference type="InterPro" id="IPR045275">
    <property type="entry name" value="MscS_archaea/bacteria_type"/>
</dbReference>
<dbReference type="Gene3D" id="3.30.70.100">
    <property type="match status" value="1"/>
</dbReference>
<evidence type="ECO:0000313" key="8">
    <source>
        <dbReference type="EMBL" id="KTC98769.1"/>
    </source>
</evidence>
<keyword evidence="9" id="KW-1185">Reference proteome</keyword>
<dbReference type="PANTHER" id="PTHR30221">
    <property type="entry name" value="SMALL-CONDUCTANCE MECHANOSENSITIVE CHANNEL"/>
    <property type="match status" value="1"/>
</dbReference>
<dbReference type="InterPro" id="IPR011014">
    <property type="entry name" value="MscS_channel_TM-2"/>
</dbReference>
<dbReference type="GO" id="GO:0005886">
    <property type="term" value="C:plasma membrane"/>
    <property type="evidence" value="ECO:0007669"/>
    <property type="project" value="UniProtKB-SubCell"/>
</dbReference>
<evidence type="ECO:0000256" key="4">
    <source>
        <dbReference type="ARBA" id="ARBA00022692"/>
    </source>
</evidence>
<keyword evidence="7" id="KW-0813">Transport</keyword>
<evidence type="ECO:0000256" key="5">
    <source>
        <dbReference type="ARBA" id="ARBA00022989"/>
    </source>
</evidence>
<dbReference type="PATRIC" id="fig|45065.4.peg.1578"/>
<dbReference type="Gene3D" id="1.10.287.1260">
    <property type="match status" value="1"/>
</dbReference>
<feature type="transmembrane region" description="Helical" evidence="7">
    <location>
        <begin position="77"/>
        <end position="106"/>
    </location>
</feature>
<dbReference type="Gene3D" id="2.30.30.60">
    <property type="match status" value="1"/>
</dbReference>
<dbReference type="RefSeq" id="WP_035902886.1">
    <property type="nucleotide sequence ID" value="NZ_CAAAHN010000029.1"/>
</dbReference>
<keyword evidence="6 7" id="KW-0472">Membrane</keyword>
<comment type="caution">
    <text evidence="7">Lacks conserved residue(s) required for the propagation of feature annotation.</text>
</comment>
<dbReference type="Proteomes" id="UP000054785">
    <property type="component" value="Unassembled WGS sequence"/>
</dbReference>
<evidence type="ECO:0000256" key="2">
    <source>
        <dbReference type="ARBA" id="ARBA00008017"/>
    </source>
</evidence>
<dbReference type="PANTHER" id="PTHR30221:SF20">
    <property type="entry name" value="SMALL-CONDUCTANCE MECHANOSENSITIVE CHANNEL"/>
    <property type="match status" value="1"/>
</dbReference>
<dbReference type="PROSITE" id="PS01246">
    <property type="entry name" value="UPF0003"/>
    <property type="match status" value="1"/>
</dbReference>
<feature type="transmembrane region" description="Helical" evidence="7">
    <location>
        <begin position="52"/>
        <end position="71"/>
    </location>
</feature>
<comment type="subcellular location">
    <subcellularLocation>
        <location evidence="7">Cell inner membrane</location>
        <topology evidence="7">Multi-pass membrane protein</topology>
    </subcellularLocation>
    <subcellularLocation>
        <location evidence="1">Cell membrane</location>
        <topology evidence="1">Multi-pass membrane protein</topology>
    </subcellularLocation>
</comment>
<accession>A0A0W0TST5</accession>
<dbReference type="AlphaFoldDB" id="A0A0W0TST5"/>
<evidence type="ECO:0000313" key="9">
    <source>
        <dbReference type="Proteomes" id="UP000054785"/>
    </source>
</evidence>
<dbReference type="SUPFAM" id="SSF82861">
    <property type="entry name" value="Mechanosensitive channel protein MscS (YggB), transmembrane region"/>
    <property type="match status" value="1"/>
</dbReference>
<dbReference type="GO" id="GO:0008381">
    <property type="term" value="F:mechanosensitive monoatomic ion channel activity"/>
    <property type="evidence" value="ECO:0007669"/>
    <property type="project" value="InterPro"/>
</dbReference>
<keyword evidence="5 7" id="KW-1133">Transmembrane helix</keyword>
<dbReference type="InterPro" id="IPR006685">
    <property type="entry name" value="MscS_channel_2nd"/>
</dbReference>
<sequence>MQFLEHIKWLNLFYAILLFSSGYILAKWAGTLIERTIEKHFSKHQAMLAHRLAFYLFFVAFAVCALQQLGFNLSVLLGAAGIFTVALSFASQTAASNLVSGVFLLFERPFKVGDQVQVNTVSGTVEAIDLLSTKIRTSDNRLVRVPNESLIKSQITNLSYYPTRRVDIPLIVSWKTDIDALVPLLHTLALETPHVLKNPEPQVVIDQFNESSIQLMMKAWTKKANVSEVTNTLRTAVKHLFDEKGIETPSPQITLTREAL</sequence>
<comment type="subunit">
    <text evidence="7">Homoheptamer.</text>
</comment>
<feature type="transmembrane region" description="Helical" evidence="7">
    <location>
        <begin position="12"/>
        <end position="31"/>
    </location>
</feature>
<keyword evidence="7" id="KW-0406">Ion transport</keyword>
<dbReference type="InterPro" id="IPR010920">
    <property type="entry name" value="LSM_dom_sf"/>
</dbReference>
<reference evidence="8 9" key="1">
    <citation type="submission" date="2015-11" db="EMBL/GenBank/DDBJ databases">
        <title>Genomic analysis of 38 Legionella species identifies large and diverse effector repertoires.</title>
        <authorList>
            <person name="Burstein D."/>
            <person name="Amaro F."/>
            <person name="Zusman T."/>
            <person name="Lifshitz Z."/>
            <person name="Cohen O."/>
            <person name="Gilbert J.A."/>
            <person name="Pupko T."/>
            <person name="Shuman H.A."/>
            <person name="Segal G."/>
        </authorList>
    </citation>
    <scope>NUCLEOTIDE SEQUENCE [LARGE SCALE GENOMIC DNA]</scope>
    <source>
        <strain evidence="8 9">ATCC 49504</strain>
    </source>
</reference>
<protein>
    <recommendedName>
        <fullName evidence="7">Small-conductance mechanosensitive channel</fullName>
    </recommendedName>
</protein>
<dbReference type="SUPFAM" id="SSF82689">
    <property type="entry name" value="Mechanosensitive channel protein MscS (YggB), C-terminal domain"/>
    <property type="match status" value="1"/>
</dbReference>
<dbReference type="SUPFAM" id="SSF50182">
    <property type="entry name" value="Sm-like ribonucleoproteins"/>
    <property type="match status" value="1"/>
</dbReference>
<comment type="caution">
    <text evidence="8">The sequence shown here is derived from an EMBL/GenBank/DDBJ whole genome shotgun (WGS) entry which is preliminary data.</text>
</comment>
<dbReference type="OrthoDB" id="9799209at2"/>
<dbReference type="Pfam" id="PF00924">
    <property type="entry name" value="MS_channel_2nd"/>
    <property type="match status" value="1"/>
</dbReference>
<dbReference type="InterPro" id="IPR023408">
    <property type="entry name" value="MscS_beta-dom_sf"/>
</dbReference>
<evidence type="ECO:0000256" key="7">
    <source>
        <dbReference type="RuleBase" id="RU369025"/>
    </source>
</evidence>
<keyword evidence="7" id="KW-0997">Cell inner membrane</keyword>
<organism evidence="8 9">
    <name type="scientific">Legionella geestiana</name>
    <dbReference type="NCBI Taxonomy" id="45065"/>
    <lineage>
        <taxon>Bacteria</taxon>
        <taxon>Pseudomonadati</taxon>
        <taxon>Pseudomonadota</taxon>
        <taxon>Gammaproteobacteria</taxon>
        <taxon>Legionellales</taxon>
        <taxon>Legionellaceae</taxon>
        <taxon>Legionella</taxon>
    </lineage>
</organism>
<name>A0A0W0TST5_9GAMM</name>
<comment type="function">
    <text evidence="7">Mechanosensitive channel that participates in the regulation of osmotic pressure changes within the cell, opening in response to stretch forces in the membrane lipid bilayer, without the need for other proteins. Contributes to normal resistance to hypoosmotic shock. Forms an ion channel of 1.0 nanosiemens conductance with a slight preference for anions.</text>
</comment>
<evidence type="ECO:0000256" key="6">
    <source>
        <dbReference type="ARBA" id="ARBA00023136"/>
    </source>
</evidence>
<dbReference type="Pfam" id="PF21082">
    <property type="entry name" value="MS_channel_3rd"/>
    <property type="match status" value="1"/>
</dbReference>
<dbReference type="EMBL" id="LNYC01000056">
    <property type="protein sequence ID" value="KTC98769.1"/>
    <property type="molecule type" value="Genomic_DNA"/>
</dbReference>
<dbReference type="InterPro" id="IPR049278">
    <property type="entry name" value="MS_channel_C"/>
</dbReference>
<keyword evidence="3" id="KW-1003">Cell membrane</keyword>